<feature type="region of interest" description="Disordered" evidence="1">
    <location>
        <begin position="370"/>
        <end position="404"/>
    </location>
</feature>
<feature type="compositionally biased region" description="Basic and acidic residues" evidence="1">
    <location>
        <begin position="371"/>
        <end position="387"/>
    </location>
</feature>
<sequence>MKVDGCAVLDLGFFIDRTIHQCLQYDLTVSDTDTVLADMAKAWPAEDDRVGGALGGLGAKGRDFCSGKREGATSSNGSANGNDTNGNNSNGKSSYGIGKCGDSNSVANNGTTSPRTSYKECIHKGYISNSNSNNNNNNNNNNSNGNNNSYNNNNHIIQNCHQSPKTLPNSMPKQTHHSNTDPAKLCGSVLPKSRDGLIEKNSCKTSCRGLRGCRAVHDDGRQEKGENQGDMATDHRLVVRRSFSCERLISLDSPAERRSFDACPVASVSPEINGFRPTKLKSRLQLRYQEDGDLSKAMDFTLTASVTNGSPNPDPISRDPDIGSVLNSSVISGARRQIPTQIATKRLAENPRKRRGVMSLEENVIFPKRVRREDPGGDSPRYERKYPELQLPRGFSPSEDPSLPPKMRGYSGINSEMAQYQTFPRIRSKLNQDTPLIDIRQGIFHQLRDPGDLRNPSSVLPAPHRPGFFLPTEPMPNGFRSISDRQFHPTERNCMEYYGQNHPHRQQQCVKLQGQQQQNQHHHQKHPQHNKCACGCHSLKQGQSHSQHPEYKLEKRLQHRDGLSQFIQPRDTSDFTARETMKSSLKNPMYRIASIIAEELQKDEENNNNFSQNQENYQKILQGANPLSKTWNQICKHTRCSRHHQLRNVPARSPPIADQAPRG</sequence>
<comment type="caution">
    <text evidence="2">The sequence shown here is derived from an EMBL/GenBank/DDBJ whole genome shotgun (WGS) entry which is preliminary data.</text>
</comment>
<keyword evidence="3" id="KW-1185">Reference proteome</keyword>
<accession>A0A3S1B5I7</accession>
<reference evidence="2 3" key="1">
    <citation type="submission" date="2019-01" db="EMBL/GenBank/DDBJ databases">
        <title>A draft genome assembly of the solar-powered sea slug Elysia chlorotica.</title>
        <authorList>
            <person name="Cai H."/>
            <person name="Li Q."/>
            <person name="Fang X."/>
            <person name="Li J."/>
            <person name="Curtis N.E."/>
            <person name="Altenburger A."/>
            <person name="Shibata T."/>
            <person name="Feng M."/>
            <person name="Maeda T."/>
            <person name="Schwartz J.A."/>
            <person name="Shigenobu S."/>
            <person name="Lundholm N."/>
            <person name="Nishiyama T."/>
            <person name="Yang H."/>
            <person name="Hasebe M."/>
            <person name="Li S."/>
            <person name="Pierce S.K."/>
            <person name="Wang J."/>
        </authorList>
    </citation>
    <scope>NUCLEOTIDE SEQUENCE [LARGE SCALE GENOMIC DNA]</scope>
    <source>
        <strain evidence="2">EC2010</strain>
        <tissue evidence="2">Whole organism of an adult</tissue>
    </source>
</reference>
<feature type="non-terminal residue" evidence="2">
    <location>
        <position position="663"/>
    </location>
</feature>
<organism evidence="2 3">
    <name type="scientific">Elysia chlorotica</name>
    <name type="common">Eastern emerald elysia</name>
    <name type="synonym">Sea slug</name>
    <dbReference type="NCBI Taxonomy" id="188477"/>
    <lineage>
        <taxon>Eukaryota</taxon>
        <taxon>Metazoa</taxon>
        <taxon>Spiralia</taxon>
        <taxon>Lophotrochozoa</taxon>
        <taxon>Mollusca</taxon>
        <taxon>Gastropoda</taxon>
        <taxon>Heterobranchia</taxon>
        <taxon>Euthyneura</taxon>
        <taxon>Panpulmonata</taxon>
        <taxon>Sacoglossa</taxon>
        <taxon>Placobranchoidea</taxon>
        <taxon>Plakobranchidae</taxon>
        <taxon>Elysia</taxon>
    </lineage>
</organism>
<feature type="region of interest" description="Disordered" evidence="1">
    <location>
        <begin position="129"/>
        <end position="186"/>
    </location>
</feature>
<evidence type="ECO:0000313" key="2">
    <source>
        <dbReference type="EMBL" id="RUS75467.1"/>
    </source>
</evidence>
<protein>
    <submittedName>
        <fullName evidence="2">Uncharacterized protein</fullName>
    </submittedName>
</protein>
<proteinExistence type="predicted"/>
<feature type="compositionally biased region" description="Low complexity" evidence="1">
    <location>
        <begin position="129"/>
        <end position="154"/>
    </location>
</feature>
<dbReference type="OrthoDB" id="6087007at2759"/>
<feature type="compositionally biased region" description="Polar residues" evidence="1">
    <location>
        <begin position="155"/>
        <end position="173"/>
    </location>
</feature>
<evidence type="ECO:0000256" key="1">
    <source>
        <dbReference type="SAM" id="MobiDB-lite"/>
    </source>
</evidence>
<evidence type="ECO:0000313" key="3">
    <source>
        <dbReference type="Proteomes" id="UP000271974"/>
    </source>
</evidence>
<gene>
    <name evidence="2" type="ORF">EGW08_016765</name>
</gene>
<feature type="compositionally biased region" description="Low complexity" evidence="1">
    <location>
        <begin position="74"/>
        <end position="90"/>
    </location>
</feature>
<dbReference type="EMBL" id="RQTK01000740">
    <property type="protein sequence ID" value="RUS75467.1"/>
    <property type="molecule type" value="Genomic_DNA"/>
</dbReference>
<feature type="region of interest" description="Disordered" evidence="1">
    <location>
        <begin position="68"/>
        <end position="90"/>
    </location>
</feature>
<name>A0A3S1B5I7_ELYCH</name>
<dbReference type="AlphaFoldDB" id="A0A3S1B5I7"/>
<dbReference type="Proteomes" id="UP000271974">
    <property type="component" value="Unassembled WGS sequence"/>
</dbReference>